<dbReference type="CDD" id="cd00609">
    <property type="entry name" value="AAT_like"/>
    <property type="match status" value="1"/>
</dbReference>
<sequence>MTMSHSHLHPIYAEMPVTIFEHMSGLARDLGAINLGQGFPDGPPPAELLRALTRAAMEQSHQYPPMAGLPELRRAVAGFYARIQGLDLAPESVVVTSGATEAIASAILAVVAPGDEVLLFAPAYDAYAPLVRRAGGKPVFVALKPPVWAFDAATIAGAITPRTRVIVLNDPLNPTGTVASPADLALLAGLCVAHDLFAICDEVWENVRFDGRAHASLLAQPGMARRSVKIGSAGKIFGATGWKVGWIVGAPEVAAVVGRAHQFLTFTTPPMLQWAVAEALDDPAIAPGCHAQWSVTRERLIAGLKQQGFCVLDNVATWFTCIDLHASGIALDDRTFSERAVREAGVASIPISALWEGEGRPDHIVRLCHCKNAAMIDEAVDRLGRWRTELKSS</sequence>
<dbReference type="PATRIC" id="fig|48936.3.peg.4598"/>
<evidence type="ECO:0000259" key="5">
    <source>
        <dbReference type="Pfam" id="PF00155"/>
    </source>
</evidence>
<evidence type="ECO:0000256" key="4">
    <source>
        <dbReference type="ARBA" id="ARBA00022898"/>
    </source>
</evidence>
<dbReference type="Gene3D" id="3.90.1150.10">
    <property type="entry name" value="Aspartate Aminotransferase, domain 1"/>
    <property type="match status" value="1"/>
</dbReference>
<keyword evidence="4" id="KW-0663">Pyridoxal phosphate</keyword>
<keyword evidence="3 6" id="KW-0808">Transferase</keyword>
<evidence type="ECO:0000256" key="2">
    <source>
        <dbReference type="ARBA" id="ARBA00022576"/>
    </source>
</evidence>
<evidence type="ECO:0000256" key="1">
    <source>
        <dbReference type="ARBA" id="ARBA00001933"/>
    </source>
</evidence>
<accession>A0A0B8ZTT7</accession>
<keyword evidence="7" id="KW-1185">Reference proteome</keyword>
<dbReference type="GO" id="GO:0016212">
    <property type="term" value="F:kynurenine-oxoglutarate transaminase activity"/>
    <property type="evidence" value="ECO:0007669"/>
    <property type="project" value="TreeGrafter"/>
</dbReference>
<dbReference type="PANTHER" id="PTHR43807">
    <property type="entry name" value="FI04487P"/>
    <property type="match status" value="1"/>
</dbReference>
<dbReference type="AlphaFoldDB" id="A0A0B8ZTT7"/>
<dbReference type="EC" id="2.6.1.-" evidence="6"/>
<dbReference type="GO" id="GO:0030170">
    <property type="term" value="F:pyridoxal phosphate binding"/>
    <property type="evidence" value="ECO:0007669"/>
    <property type="project" value="InterPro"/>
</dbReference>
<dbReference type="Proteomes" id="UP000031338">
    <property type="component" value="Unassembled WGS sequence"/>
</dbReference>
<comment type="cofactor">
    <cofactor evidence="1">
        <name>pyridoxal 5'-phosphate</name>
        <dbReference type="ChEBI" id="CHEBI:597326"/>
    </cofactor>
</comment>
<dbReference type="EMBL" id="JRVC01000036">
    <property type="protein sequence ID" value="KHS41696.1"/>
    <property type="molecule type" value="Genomic_DNA"/>
</dbReference>
<dbReference type="InterPro" id="IPR051326">
    <property type="entry name" value="Kynurenine-oxoglutarate_AT"/>
</dbReference>
<evidence type="ECO:0000256" key="3">
    <source>
        <dbReference type="ARBA" id="ARBA00022679"/>
    </source>
</evidence>
<dbReference type="GO" id="GO:0005737">
    <property type="term" value="C:cytoplasm"/>
    <property type="evidence" value="ECO:0007669"/>
    <property type="project" value="TreeGrafter"/>
</dbReference>
<gene>
    <name evidence="6" type="ORF">NJ75_04566</name>
</gene>
<evidence type="ECO:0000313" key="7">
    <source>
        <dbReference type="Proteomes" id="UP000031338"/>
    </source>
</evidence>
<name>A0A0B8ZTT7_9SPHN</name>
<comment type="caution">
    <text evidence="6">The sequence shown here is derived from an EMBL/GenBank/DDBJ whole genome shotgun (WGS) entry which is preliminary data.</text>
</comment>
<keyword evidence="2 6" id="KW-0032">Aminotransferase</keyword>
<dbReference type="InterPro" id="IPR004839">
    <property type="entry name" value="Aminotransferase_I/II_large"/>
</dbReference>
<proteinExistence type="predicted"/>
<dbReference type="InterPro" id="IPR015421">
    <property type="entry name" value="PyrdxlP-dep_Trfase_major"/>
</dbReference>
<protein>
    <submittedName>
        <fullName evidence="6">Aminotransferase</fullName>
        <ecNumber evidence="6">2.6.1.-</ecNumber>
    </submittedName>
</protein>
<dbReference type="STRING" id="48936.NJ75_04566"/>
<organism evidence="6 7">
    <name type="scientific">Novosphingobium subterraneum</name>
    <dbReference type="NCBI Taxonomy" id="48936"/>
    <lineage>
        <taxon>Bacteria</taxon>
        <taxon>Pseudomonadati</taxon>
        <taxon>Pseudomonadota</taxon>
        <taxon>Alphaproteobacteria</taxon>
        <taxon>Sphingomonadales</taxon>
        <taxon>Sphingomonadaceae</taxon>
        <taxon>Novosphingobium</taxon>
    </lineage>
</organism>
<dbReference type="SUPFAM" id="SSF53383">
    <property type="entry name" value="PLP-dependent transferases"/>
    <property type="match status" value="1"/>
</dbReference>
<dbReference type="PANTHER" id="PTHR43807:SF20">
    <property type="entry name" value="FI04487P"/>
    <property type="match status" value="1"/>
</dbReference>
<dbReference type="Pfam" id="PF00155">
    <property type="entry name" value="Aminotran_1_2"/>
    <property type="match status" value="1"/>
</dbReference>
<dbReference type="Gene3D" id="3.40.640.10">
    <property type="entry name" value="Type I PLP-dependent aspartate aminotransferase-like (Major domain)"/>
    <property type="match status" value="1"/>
</dbReference>
<dbReference type="InterPro" id="IPR015424">
    <property type="entry name" value="PyrdxlP-dep_Trfase"/>
</dbReference>
<reference evidence="6 7" key="1">
    <citation type="submission" date="2014-10" db="EMBL/GenBank/DDBJ databases">
        <title>Draft genome sequence of Novosphingobium subterraneum DSM 12447.</title>
        <authorList>
            <person name="Gan H.M."/>
            <person name="Gan H.Y."/>
            <person name="Savka M.A."/>
        </authorList>
    </citation>
    <scope>NUCLEOTIDE SEQUENCE [LARGE SCALE GENOMIC DNA]</scope>
    <source>
        <strain evidence="6 7">DSM 12447</strain>
    </source>
</reference>
<dbReference type="NCBIfam" id="NF006488">
    <property type="entry name" value="PRK08912.1"/>
    <property type="match status" value="1"/>
</dbReference>
<dbReference type="InterPro" id="IPR015422">
    <property type="entry name" value="PyrdxlP-dep_Trfase_small"/>
</dbReference>
<feature type="domain" description="Aminotransferase class I/classII large" evidence="5">
    <location>
        <begin position="33"/>
        <end position="383"/>
    </location>
</feature>
<evidence type="ECO:0000313" key="6">
    <source>
        <dbReference type="EMBL" id="KHS41696.1"/>
    </source>
</evidence>